<keyword evidence="4" id="KW-1185">Reference proteome</keyword>
<accession>A0A5B2XMS8</accession>
<dbReference type="GO" id="GO:1904680">
    <property type="term" value="F:peptide transmembrane transporter activity"/>
    <property type="evidence" value="ECO:0007669"/>
    <property type="project" value="TreeGrafter"/>
</dbReference>
<reference evidence="3 4" key="2">
    <citation type="submission" date="2019-09" db="EMBL/GenBank/DDBJ databases">
        <authorList>
            <person name="Jin C."/>
        </authorList>
    </citation>
    <scope>NUCLEOTIDE SEQUENCE [LARGE SCALE GENOMIC DNA]</scope>
    <source>
        <strain evidence="3 4">AN110305</strain>
    </source>
</reference>
<dbReference type="Gene3D" id="3.10.105.10">
    <property type="entry name" value="Dipeptide-binding Protein, Domain 3"/>
    <property type="match status" value="1"/>
</dbReference>
<dbReference type="Proteomes" id="UP000323454">
    <property type="component" value="Unassembled WGS sequence"/>
</dbReference>
<feature type="chain" id="PRO_5022725010" evidence="1">
    <location>
        <begin position="17"/>
        <end position="561"/>
    </location>
</feature>
<evidence type="ECO:0000313" key="4">
    <source>
        <dbReference type="Proteomes" id="UP000323454"/>
    </source>
</evidence>
<dbReference type="Pfam" id="PF00496">
    <property type="entry name" value="SBP_bac_5"/>
    <property type="match status" value="1"/>
</dbReference>
<dbReference type="SUPFAM" id="SSF53850">
    <property type="entry name" value="Periplasmic binding protein-like II"/>
    <property type="match status" value="1"/>
</dbReference>
<organism evidence="3 4">
    <name type="scientific">Solihabitans fulvus</name>
    <dbReference type="NCBI Taxonomy" id="1892852"/>
    <lineage>
        <taxon>Bacteria</taxon>
        <taxon>Bacillati</taxon>
        <taxon>Actinomycetota</taxon>
        <taxon>Actinomycetes</taxon>
        <taxon>Pseudonocardiales</taxon>
        <taxon>Pseudonocardiaceae</taxon>
        <taxon>Solihabitans</taxon>
    </lineage>
</organism>
<dbReference type="PANTHER" id="PTHR30290:SF65">
    <property type="entry name" value="MONOACYL PHOSPHATIDYLINOSITOL TETRAMANNOSIDE-BINDING PROTEIN LPQW-RELATED"/>
    <property type="match status" value="1"/>
</dbReference>
<feature type="domain" description="Solute-binding protein family 5" evidence="2">
    <location>
        <begin position="102"/>
        <end position="427"/>
    </location>
</feature>
<sequence length="561" mass="58886">MAALLTALAVAGCSNAPPPPLVSSPVARTTPTKASELNQIVVGMDSVVGGYNPHTLADQSTVTTALSSLLLPSVFRIAPDGNPQLDTTLMLSAQVTKTEPYTVSYTLRREAAWSDSAPIAAEDFVYLWQHMRSEPGVVDPAGYRLISNIASRDSGKTVEVSFAKPYPGWRSLFGGLMPAHLLKDAPGGWPAVLADSFPATGGPFAVRTLDRDRGEIQLERNDRYWDKPVPLDRVVLRKADPRQTADALGNGDNQAAVVWADAIAVNLINSAKAPLTVKPVPRPEVARLVLRPVSPRLTDLRVRSAIVAALDRNSLIAVGTGNGPSAQLRADAQVAFPSRSGYAATIPQGAPPAAQDLAAVDRLMTEAGYARLDGLWAKDGKVLTLNLAVQSDRVPYASLAAQVQHQLAAVGIQAKLNAVSGDQLYGQQLARTQADNGVDGDGSVDLAVVPSVDAGDPAALLATEFGCRAALPDASTQVPGNLSGSCDQALQPTIDAALTGEMLLSDALAKVEPVLWQQAVSVPLFQIADLLAVRQDVSGVDTGAPLAGVFSGAPNWRRANR</sequence>
<evidence type="ECO:0000259" key="2">
    <source>
        <dbReference type="Pfam" id="PF00496"/>
    </source>
</evidence>
<dbReference type="CDD" id="cd08501">
    <property type="entry name" value="PBP2_Lpqw"/>
    <property type="match status" value="1"/>
</dbReference>
<comment type="caution">
    <text evidence="3">The sequence shown here is derived from an EMBL/GenBank/DDBJ whole genome shotgun (WGS) entry which is preliminary data.</text>
</comment>
<dbReference type="PANTHER" id="PTHR30290">
    <property type="entry name" value="PERIPLASMIC BINDING COMPONENT OF ABC TRANSPORTER"/>
    <property type="match status" value="1"/>
</dbReference>
<evidence type="ECO:0000256" key="1">
    <source>
        <dbReference type="SAM" id="SignalP"/>
    </source>
</evidence>
<dbReference type="Gene3D" id="3.40.190.10">
    <property type="entry name" value="Periplasmic binding protein-like II"/>
    <property type="match status" value="1"/>
</dbReference>
<dbReference type="EMBL" id="VUOB01000013">
    <property type="protein sequence ID" value="KAA2264102.1"/>
    <property type="molecule type" value="Genomic_DNA"/>
</dbReference>
<reference evidence="3 4" key="1">
    <citation type="submission" date="2019-09" db="EMBL/GenBank/DDBJ databases">
        <title>Goodfellowia gen. nov., a new genus of the Pseudonocardineae related to Actinoalloteichus, containing Goodfellowia coeruleoviolacea gen. nov., comb. nov. gen. nov., comb. nov.</title>
        <authorList>
            <person name="Labeda D."/>
        </authorList>
    </citation>
    <scope>NUCLEOTIDE SEQUENCE [LARGE SCALE GENOMIC DNA]</scope>
    <source>
        <strain evidence="3 4">AN110305</strain>
    </source>
</reference>
<protein>
    <submittedName>
        <fullName evidence="3">ABC transporter family substrate-binding protein</fullName>
    </submittedName>
</protein>
<dbReference type="AlphaFoldDB" id="A0A5B2XMS8"/>
<dbReference type="InterPro" id="IPR000914">
    <property type="entry name" value="SBP_5_dom"/>
</dbReference>
<dbReference type="GO" id="GO:0015833">
    <property type="term" value="P:peptide transport"/>
    <property type="evidence" value="ECO:0007669"/>
    <property type="project" value="TreeGrafter"/>
</dbReference>
<evidence type="ECO:0000313" key="3">
    <source>
        <dbReference type="EMBL" id="KAA2264102.1"/>
    </source>
</evidence>
<dbReference type="OrthoDB" id="9803988at2"/>
<name>A0A5B2XMS8_9PSEU</name>
<dbReference type="Gene3D" id="3.90.76.10">
    <property type="entry name" value="Dipeptide-binding Protein, Domain 1"/>
    <property type="match status" value="1"/>
</dbReference>
<feature type="signal peptide" evidence="1">
    <location>
        <begin position="1"/>
        <end position="16"/>
    </location>
</feature>
<proteinExistence type="predicted"/>
<dbReference type="InterPro" id="IPR039424">
    <property type="entry name" value="SBP_5"/>
</dbReference>
<keyword evidence="1" id="KW-0732">Signal</keyword>
<gene>
    <name evidence="3" type="ORF">F0L68_08475</name>
</gene>